<dbReference type="Gramene" id="PNW86534">
    <property type="protein sequence ID" value="PNW86534"/>
    <property type="gene ID" value="CHLRE_02g090600v5"/>
</dbReference>
<feature type="region of interest" description="Disordered" evidence="5">
    <location>
        <begin position="134"/>
        <end position="166"/>
    </location>
</feature>
<dbReference type="AlphaFoldDB" id="A0A2K3E172"/>
<dbReference type="Gene3D" id="2.130.10.10">
    <property type="entry name" value="YVTN repeat-like/Quinoprotein amine dehydrogenase"/>
    <property type="match status" value="1"/>
</dbReference>
<comment type="subcellular location">
    <subcellularLocation>
        <location evidence="1">Nucleus</location>
    </subcellularLocation>
</comment>
<evidence type="ECO:0000313" key="6">
    <source>
        <dbReference type="EMBL" id="PNW86534.1"/>
    </source>
</evidence>
<feature type="compositionally biased region" description="Gly residues" evidence="5">
    <location>
        <begin position="140"/>
        <end position="166"/>
    </location>
</feature>
<accession>A0A2K3E172</accession>
<protein>
    <submittedName>
        <fullName evidence="6">Uncharacterized protein</fullName>
    </submittedName>
</protein>
<dbReference type="RefSeq" id="XP_042927049.1">
    <property type="nucleotide sequence ID" value="XM_043059415.1"/>
</dbReference>
<dbReference type="ExpressionAtlas" id="A0A2K3E172">
    <property type="expression patterns" value="baseline"/>
</dbReference>
<keyword evidence="7" id="KW-1185">Reference proteome</keyword>
<dbReference type="KEGG" id="cre:CHLRE_02g090600v5"/>
<dbReference type="InterPro" id="IPR015943">
    <property type="entry name" value="WD40/YVTN_repeat-like_dom_sf"/>
</dbReference>
<dbReference type="SUPFAM" id="SSF50978">
    <property type="entry name" value="WD40 repeat-like"/>
    <property type="match status" value="1"/>
</dbReference>
<evidence type="ECO:0000256" key="5">
    <source>
        <dbReference type="SAM" id="MobiDB-lite"/>
    </source>
</evidence>
<dbReference type="PANTHER" id="PTHR22652">
    <property type="entry name" value="NUCLEOPORIN NUP43"/>
    <property type="match status" value="1"/>
</dbReference>
<keyword evidence="2" id="KW-0853">WD repeat</keyword>
<dbReference type="OMA" id="RSAPEWG"/>
<dbReference type="OrthoDB" id="9890280at2759"/>
<feature type="compositionally biased region" description="Gly residues" evidence="5">
    <location>
        <begin position="249"/>
        <end position="259"/>
    </location>
</feature>
<evidence type="ECO:0000256" key="4">
    <source>
        <dbReference type="ARBA" id="ARBA00023242"/>
    </source>
</evidence>
<feature type="region of interest" description="Disordered" evidence="5">
    <location>
        <begin position="223"/>
        <end position="259"/>
    </location>
</feature>
<keyword evidence="4" id="KW-0539">Nucleus</keyword>
<gene>
    <name evidence="6" type="ORF">CHLRE_02g090600v5</name>
</gene>
<organism evidence="6 7">
    <name type="scientific">Chlamydomonas reinhardtii</name>
    <name type="common">Chlamydomonas smithii</name>
    <dbReference type="NCBI Taxonomy" id="3055"/>
    <lineage>
        <taxon>Eukaryota</taxon>
        <taxon>Viridiplantae</taxon>
        <taxon>Chlorophyta</taxon>
        <taxon>core chlorophytes</taxon>
        <taxon>Chlorophyceae</taxon>
        <taxon>CS clade</taxon>
        <taxon>Chlamydomonadales</taxon>
        <taxon>Chlamydomonadaceae</taxon>
        <taxon>Chlamydomonas</taxon>
    </lineage>
</organism>
<evidence type="ECO:0000256" key="1">
    <source>
        <dbReference type="ARBA" id="ARBA00004123"/>
    </source>
</evidence>
<evidence type="ECO:0000256" key="2">
    <source>
        <dbReference type="ARBA" id="ARBA00022574"/>
    </source>
</evidence>
<dbReference type="InParanoid" id="A0A2K3E172"/>
<dbReference type="GO" id="GO:0031080">
    <property type="term" value="C:nuclear pore outer ring"/>
    <property type="evidence" value="ECO:0000318"/>
    <property type="project" value="GO_Central"/>
</dbReference>
<evidence type="ECO:0000313" key="7">
    <source>
        <dbReference type="Proteomes" id="UP000006906"/>
    </source>
</evidence>
<dbReference type="SMART" id="SM00320">
    <property type="entry name" value="WD40"/>
    <property type="match status" value="2"/>
</dbReference>
<reference evidence="6 7" key="1">
    <citation type="journal article" date="2007" name="Science">
        <title>The Chlamydomonas genome reveals the evolution of key animal and plant functions.</title>
        <authorList>
            <person name="Merchant S.S."/>
            <person name="Prochnik S.E."/>
            <person name="Vallon O."/>
            <person name="Harris E.H."/>
            <person name="Karpowicz S.J."/>
            <person name="Witman G.B."/>
            <person name="Terry A."/>
            <person name="Salamov A."/>
            <person name="Fritz-Laylin L.K."/>
            <person name="Marechal-Drouard L."/>
            <person name="Marshall W.F."/>
            <person name="Qu L.H."/>
            <person name="Nelson D.R."/>
            <person name="Sanderfoot A.A."/>
            <person name="Spalding M.H."/>
            <person name="Kapitonov V.V."/>
            <person name="Ren Q."/>
            <person name="Ferris P."/>
            <person name="Lindquist E."/>
            <person name="Shapiro H."/>
            <person name="Lucas S.M."/>
            <person name="Grimwood J."/>
            <person name="Schmutz J."/>
            <person name="Cardol P."/>
            <person name="Cerutti H."/>
            <person name="Chanfreau G."/>
            <person name="Chen C.L."/>
            <person name="Cognat V."/>
            <person name="Croft M.T."/>
            <person name="Dent R."/>
            <person name="Dutcher S."/>
            <person name="Fernandez E."/>
            <person name="Fukuzawa H."/>
            <person name="Gonzalez-Ballester D."/>
            <person name="Gonzalez-Halphen D."/>
            <person name="Hallmann A."/>
            <person name="Hanikenne M."/>
            <person name="Hippler M."/>
            <person name="Inwood W."/>
            <person name="Jabbari K."/>
            <person name="Kalanon M."/>
            <person name="Kuras R."/>
            <person name="Lefebvre P.A."/>
            <person name="Lemaire S.D."/>
            <person name="Lobanov A.V."/>
            <person name="Lohr M."/>
            <person name="Manuell A."/>
            <person name="Meier I."/>
            <person name="Mets L."/>
            <person name="Mittag M."/>
            <person name="Mittelmeier T."/>
            <person name="Moroney J.V."/>
            <person name="Moseley J."/>
            <person name="Napoli C."/>
            <person name="Nedelcu A.M."/>
            <person name="Niyogi K."/>
            <person name="Novoselov S.V."/>
            <person name="Paulsen I.T."/>
            <person name="Pazour G."/>
            <person name="Purton S."/>
            <person name="Ral J.P."/>
            <person name="Riano-Pachon D.M."/>
            <person name="Riekhof W."/>
            <person name="Rymarquis L."/>
            <person name="Schroda M."/>
            <person name="Stern D."/>
            <person name="Umen J."/>
            <person name="Willows R."/>
            <person name="Wilson N."/>
            <person name="Zimmer S.L."/>
            <person name="Allmer J."/>
            <person name="Balk J."/>
            <person name="Bisova K."/>
            <person name="Chen C.J."/>
            <person name="Elias M."/>
            <person name="Gendler K."/>
            <person name="Hauser C."/>
            <person name="Lamb M.R."/>
            <person name="Ledford H."/>
            <person name="Long J.C."/>
            <person name="Minagawa J."/>
            <person name="Page M.D."/>
            <person name="Pan J."/>
            <person name="Pootakham W."/>
            <person name="Roje S."/>
            <person name="Rose A."/>
            <person name="Stahlberg E."/>
            <person name="Terauchi A.M."/>
            <person name="Yang P."/>
            <person name="Ball S."/>
            <person name="Bowler C."/>
            <person name="Dieckmann C.L."/>
            <person name="Gladyshev V.N."/>
            <person name="Green P."/>
            <person name="Jorgensen R."/>
            <person name="Mayfield S."/>
            <person name="Mueller-Roeber B."/>
            <person name="Rajamani S."/>
            <person name="Sayre R.T."/>
            <person name="Brokstein P."/>
            <person name="Dubchak I."/>
            <person name="Goodstein D."/>
            <person name="Hornick L."/>
            <person name="Huang Y.W."/>
            <person name="Jhaveri J."/>
            <person name="Luo Y."/>
            <person name="Martinez D."/>
            <person name="Ngau W.C."/>
            <person name="Otillar B."/>
            <person name="Poliakov A."/>
            <person name="Porter A."/>
            <person name="Szajkowski L."/>
            <person name="Werner G."/>
            <person name="Zhou K."/>
            <person name="Grigoriev I.V."/>
            <person name="Rokhsar D.S."/>
            <person name="Grossman A.R."/>
        </authorList>
    </citation>
    <scope>NUCLEOTIDE SEQUENCE [LARGE SCALE GENOMIC DNA]</scope>
    <source>
        <strain evidence="7">CC-503</strain>
    </source>
</reference>
<name>A0A2K3E172_CHLRE</name>
<evidence type="ECO:0000256" key="3">
    <source>
        <dbReference type="ARBA" id="ARBA00022737"/>
    </source>
</evidence>
<proteinExistence type="predicted"/>
<dbReference type="Proteomes" id="UP000006906">
    <property type="component" value="Chromosome 2"/>
</dbReference>
<keyword evidence="3" id="KW-0677">Repeat</keyword>
<dbReference type="GeneID" id="5727473"/>
<dbReference type="EMBL" id="CM008963">
    <property type="protein sequence ID" value="PNW86534.1"/>
    <property type="molecule type" value="Genomic_DNA"/>
</dbReference>
<dbReference type="InterPro" id="IPR036322">
    <property type="entry name" value="WD40_repeat_dom_sf"/>
</dbReference>
<dbReference type="InterPro" id="IPR001680">
    <property type="entry name" value="WD40_rpt"/>
</dbReference>
<sequence length="507" mass="50270">MPAPGARRQEISIDGIAERVRWLPSTPPGPADLDGRLTNHALVVWGSQDSQEENFLVVHDLVVTSRGSSVLRVEEEVVTAFAHRGKMTDLHVCEQGGGFVTVLFGTTEGGLHLLRLLVPRTPGAGPGDLQLLEPPAAWPGAGGAAGGGGGGGAGGGGGGAGGGGEGGGEALAAWLRPHRGAVAAVDMQQDTKAVLSAGADGSLFVLDLDQVAAACSSGITAATAAGNNADDDDDDMAVDGMDTGDRGGRGGGGGGGGLGGGVPPGVLPYKAGSGCVGYTCARWVDRSLFVTSRTVGGLEVWDVRCPPTPVSRSAPEWGATGLGPADRGCHRAIYSLQVHPSRPDVCASGGAGGSVALWDLRSSTRPLGLTPLDANAGPVWEVRFDTREGVAYGNEPAAPTGGSAAPLPAVLYCTEDGALCRVSSAGASADAAAAAAAGVGVWGSAEGRHSVAGWGGVGGGGAGSRRGGPQVLAQLPVAVNSFDVGGPFGADVVAVTDRQTLMYMQSA</sequence>
<dbReference type="PANTHER" id="PTHR22652:SF0">
    <property type="entry name" value="NUCLEOPORIN NUP43"/>
    <property type="match status" value="1"/>
</dbReference>
<dbReference type="STRING" id="3055.A0A2K3E172"/>